<evidence type="ECO:0000256" key="1">
    <source>
        <dbReference type="SAM" id="MobiDB-lite"/>
    </source>
</evidence>
<feature type="compositionally biased region" description="Polar residues" evidence="1">
    <location>
        <begin position="88"/>
        <end position="99"/>
    </location>
</feature>
<dbReference type="EMBL" id="UOEO01000065">
    <property type="protein sequence ID" value="VAW17167.1"/>
    <property type="molecule type" value="Genomic_DNA"/>
</dbReference>
<gene>
    <name evidence="2" type="ORF">MNBD_ALPHA12-2204</name>
</gene>
<protein>
    <submittedName>
        <fullName evidence="2">Uncharacterized protein</fullName>
    </submittedName>
</protein>
<accession>A0A3B0TUT3</accession>
<sequence>MASSIKTRIAVTAFLLGNAARLSVLAALVLVPVSLELGGNGLVLKSSAAYASDNGKMSDGVANSASDGFGAGSGSGGNSGSDMPDKPLSNSGNGSQDSPIGNPGGDMPDMADSNPGGDMADVPDSSPNNNSQSPNSDDDSGGGSSAGDENSQEIENHRGAIRPANLSEFLSSLRNGSRIVKAQREGENIEIEYSDGWQERIEDGEYILEGPNNDIIIRRPVTKRDYQRLNSAF</sequence>
<organism evidence="2">
    <name type="scientific">hydrothermal vent metagenome</name>
    <dbReference type="NCBI Taxonomy" id="652676"/>
    <lineage>
        <taxon>unclassified sequences</taxon>
        <taxon>metagenomes</taxon>
        <taxon>ecological metagenomes</taxon>
    </lineage>
</organism>
<proteinExistence type="predicted"/>
<dbReference type="AlphaFoldDB" id="A0A3B0TUT3"/>
<evidence type="ECO:0000313" key="2">
    <source>
        <dbReference type="EMBL" id="VAW17167.1"/>
    </source>
</evidence>
<feature type="compositionally biased region" description="Low complexity" evidence="1">
    <location>
        <begin position="123"/>
        <end position="135"/>
    </location>
</feature>
<reference evidence="2" key="1">
    <citation type="submission" date="2018-06" db="EMBL/GenBank/DDBJ databases">
        <authorList>
            <person name="Zhirakovskaya E."/>
        </authorList>
    </citation>
    <scope>NUCLEOTIDE SEQUENCE</scope>
</reference>
<feature type="region of interest" description="Disordered" evidence="1">
    <location>
        <begin position="62"/>
        <end position="163"/>
    </location>
</feature>
<name>A0A3B0TUT3_9ZZZZ</name>
<feature type="compositionally biased region" description="Gly residues" evidence="1">
    <location>
        <begin position="69"/>
        <end position="79"/>
    </location>
</feature>